<name>A0A1G1KXD4_9BACT</name>
<proteinExistence type="predicted"/>
<dbReference type="Proteomes" id="UP000178187">
    <property type="component" value="Unassembled WGS sequence"/>
</dbReference>
<dbReference type="EMBL" id="MHFR01000041">
    <property type="protein sequence ID" value="OGW97545.1"/>
    <property type="molecule type" value="Genomic_DNA"/>
</dbReference>
<protein>
    <recommendedName>
        <fullName evidence="3">Exosortase system-associated protein, TIGR04073 family</fullName>
    </recommendedName>
</protein>
<gene>
    <name evidence="1" type="ORF">A3G33_05160</name>
</gene>
<evidence type="ECO:0000313" key="1">
    <source>
        <dbReference type="EMBL" id="OGW97545.1"/>
    </source>
</evidence>
<organism evidence="1 2">
    <name type="scientific">Candidatus Danuiimicrobium aquiferis</name>
    <dbReference type="NCBI Taxonomy" id="1801832"/>
    <lineage>
        <taxon>Bacteria</taxon>
        <taxon>Pseudomonadati</taxon>
        <taxon>Candidatus Omnitrophota</taxon>
        <taxon>Candidatus Danuiimicrobium</taxon>
    </lineage>
</organism>
<reference evidence="1 2" key="1">
    <citation type="journal article" date="2016" name="Nat. Commun.">
        <title>Thousands of microbial genomes shed light on interconnected biogeochemical processes in an aquifer system.</title>
        <authorList>
            <person name="Anantharaman K."/>
            <person name="Brown C.T."/>
            <person name="Hug L.A."/>
            <person name="Sharon I."/>
            <person name="Castelle C.J."/>
            <person name="Probst A.J."/>
            <person name="Thomas B.C."/>
            <person name="Singh A."/>
            <person name="Wilkins M.J."/>
            <person name="Karaoz U."/>
            <person name="Brodie E.L."/>
            <person name="Williams K.H."/>
            <person name="Hubbard S.S."/>
            <person name="Banfield J.F."/>
        </authorList>
    </citation>
    <scope>NUCLEOTIDE SEQUENCE [LARGE SCALE GENOMIC DNA]</scope>
</reference>
<sequence length="114" mass="12465">MSHRFSRVSKQINIRKFFIASLFIFLMVTINQSVDALQKAKGKGSESNTEEVGALKGIGTGFMMIGKGVGKGGGYAGKGIYKTLEFVVDELLMPIKPVTQWLTGRFGVMVDEKT</sequence>
<accession>A0A1G1KXD4</accession>
<dbReference type="AlphaFoldDB" id="A0A1G1KXD4"/>
<comment type="caution">
    <text evidence="1">The sequence shown here is derived from an EMBL/GenBank/DDBJ whole genome shotgun (WGS) entry which is preliminary data.</text>
</comment>
<evidence type="ECO:0008006" key="3">
    <source>
        <dbReference type="Google" id="ProtNLM"/>
    </source>
</evidence>
<evidence type="ECO:0000313" key="2">
    <source>
        <dbReference type="Proteomes" id="UP000178187"/>
    </source>
</evidence>